<dbReference type="SUPFAM" id="SSF54626">
    <property type="entry name" value="Chalcone isomerase"/>
    <property type="match status" value="1"/>
</dbReference>
<evidence type="ECO:0000313" key="4">
    <source>
        <dbReference type="EMBL" id="GMM50651.1"/>
    </source>
</evidence>
<protein>
    <recommendedName>
        <fullName evidence="2">Altered inheritance of mitochondria protein 18, mitochondrial</fullName>
    </recommendedName>
</protein>
<reference evidence="4 5" key="1">
    <citation type="journal article" date="2023" name="Elife">
        <title>Identification of key yeast species and microbe-microbe interactions impacting larval growth of Drosophila in the wild.</title>
        <authorList>
            <person name="Mure A."/>
            <person name="Sugiura Y."/>
            <person name="Maeda R."/>
            <person name="Honda K."/>
            <person name="Sakurai N."/>
            <person name="Takahashi Y."/>
            <person name="Watada M."/>
            <person name="Katoh T."/>
            <person name="Gotoh A."/>
            <person name="Gotoh Y."/>
            <person name="Taniguchi I."/>
            <person name="Nakamura K."/>
            <person name="Hayashi T."/>
            <person name="Katayama T."/>
            <person name="Uemura T."/>
            <person name="Hattori Y."/>
        </authorList>
    </citation>
    <scope>NUCLEOTIDE SEQUENCE [LARGE SCALE GENOMIC DNA]</scope>
    <source>
        <strain evidence="4 5">SB-73</strain>
    </source>
</reference>
<evidence type="ECO:0000313" key="5">
    <source>
        <dbReference type="Proteomes" id="UP001362899"/>
    </source>
</evidence>
<proteinExistence type="inferred from homology"/>
<organism evidence="4 5">
    <name type="scientific">Starmerella bacillaris</name>
    <name type="common">Yeast</name>
    <name type="synonym">Candida zemplinina</name>
    <dbReference type="NCBI Taxonomy" id="1247836"/>
    <lineage>
        <taxon>Eukaryota</taxon>
        <taxon>Fungi</taxon>
        <taxon>Dikarya</taxon>
        <taxon>Ascomycota</taxon>
        <taxon>Saccharomycotina</taxon>
        <taxon>Dipodascomycetes</taxon>
        <taxon>Dipodascales</taxon>
        <taxon>Trichomonascaceae</taxon>
        <taxon>Starmerella</taxon>
    </lineage>
</organism>
<dbReference type="PANTHER" id="PTHR47284">
    <property type="entry name" value="FATTY-ACID-BINDING PROTEIN 2"/>
    <property type="match status" value="1"/>
</dbReference>
<name>A0AAV5RJ57_STABA</name>
<dbReference type="Gene3D" id="3.50.70.10">
    <property type="match status" value="1"/>
</dbReference>
<comment type="caution">
    <text evidence="4">The sequence shown here is derived from an EMBL/GenBank/DDBJ whole genome shotgun (WGS) entry which is preliminary data.</text>
</comment>
<dbReference type="InterPro" id="IPR036298">
    <property type="entry name" value="Chalcone_isomerase_sf"/>
</dbReference>
<dbReference type="AlphaFoldDB" id="A0AAV5RJ57"/>
<gene>
    <name evidence="4" type="ORF">DASB73_016090</name>
</gene>
<dbReference type="PANTHER" id="PTHR47284:SF3">
    <property type="entry name" value="FATTY-ACID-BINDING PROTEIN 2"/>
    <property type="match status" value="1"/>
</dbReference>
<keyword evidence="5" id="KW-1185">Reference proteome</keyword>
<feature type="domain" description="Chalcone isomerase" evidence="3">
    <location>
        <begin position="89"/>
        <end position="277"/>
    </location>
</feature>
<dbReference type="GO" id="GO:0016872">
    <property type="term" value="F:intramolecular lyase activity"/>
    <property type="evidence" value="ECO:0007669"/>
    <property type="project" value="InterPro"/>
</dbReference>
<dbReference type="Proteomes" id="UP001362899">
    <property type="component" value="Unassembled WGS sequence"/>
</dbReference>
<comment type="similarity">
    <text evidence="1">Belongs to the AIM18/AIM46 family.</text>
</comment>
<accession>A0AAV5RJ57</accession>
<dbReference type="EMBL" id="BTGC01000003">
    <property type="protein sequence ID" value="GMM50651.1"/>
    <property type="molecule type" value="Genomic_DNA"/>
</dbReference>
<evidence type="ECO:0000256" key="1">
    <source>
        <dbReference type="ARBA" id="ARBA00009111"/>
    </source>
</evidence>
<dbReference type="InterPro" id="IPR016088">
    <property type="entry name" value="Chalcone_isomerase_3-sand"/>
</dbReference>
<sequence>MFKLFGRNLRSSQFAKLRPQLRSYSARPTRTLASRFKVGVVAGIGGSIAYALLADKPTKLETLDAPKTDLQPPTKSDPFPSTLNIGSTAFTCVGTGVRSVTFLQFHVYAVGMYLCNDDLDKARNILEKHKQNFKLQDDNLGEVLNSDAGTEIVDELLRENVRFAVRIVPVRNTDFNHMRDGIVSNIMNRPEARQITDSAFGEGITHLKEKFGRKGKFPKGNIMIWCRDLNGGMDSYYGSSDSKLDHLCSVESPDVSRCFFLQYLTGEKPNSPTLKERTLDCLATLVK</sequence>
<evidence type="ECO:0000259" key="3">
    <source>
        <dbReference type="Pfam" id="PF16035"/>
    </source>
</evidence>
<dbReference type="InterPro" id="IPR016087">
    <property type="entry name" value="Chalcone_isomerase"/>
</dbReference>
<evidence type="ECO:0000256" key="2">
    <source>
        <dbReference type="ARBA" id="ARBA00018755"/>
    </source>
</evidence>
<dbReference type="Pfam" id="PF16035">
    <property type="entry name" value="Chalcone_2"/>
    <property type="match status" value="1"/>
</dbReference>